<organism evidence="1 2">
    <name type="scientific">Candidatus Clostridium eludens</name>
    <dbReference type="NCBI Taxonomy" id="3381663"/>
    <lineage>
        <taxon>Bacteria</taxon>
        <taxon>Bacillati</taxon>
        <taxon>Bacillota</taxon>
        <taxon>Clostridia</taxon>
        <taxon>Eubacteriales</taxon>
        <taxon>Clostridiaceae</taxon>
        <taxon>Clostridium</taxon>
    </lineage>
</organism>
<protein>
    <submittedName>
        <fullName evidence="1">Uncharacterized protein</fullName>
    </submittedName>
</protein>
<sequence>MKRFKALLLIIVILIFIVSFIEVKGSLIENLEVPVGVSVDIDKDSVIPRIDYLY</sequence>
<dbReference type="Proteomes" id="UP001623660">
    <property type="component" value="Unassembled WGS sequence"/>
</dbReference>
<comment type="caution">
    <text evidence="1">The sequence shown here is derived from an EMBL/GenBank/DDBJ whole genome shotgun (WGS) entry which is preliminary data.</text>
</comment>
<gene>
    <name evidence="1" type="ORF">ACJDU8_16415</name>
</gene>
<reference evidence="1 2" key="1">
    <citation type="submission" date="2024-11" db="EMBL/GenBank/DDBJ databases">
        <authorList>
            <person name="Heng Y.C."/>
            <person name="Lim A.C.H."/>
            <person name="Lee J.K.Y."/>
            <person name="Kittelmann S."/>
        </authorList>
    </citation>
    <scope>NUCLEOTIDE SEQUENCE [LARGE SCALE GENOMIC DNA]</scope>
    <source>
        <strain evidence="1 2">WILCCON 0269</strain>
    </source>
</reference>
<evidence type="ECO:0000313" key="2">
    <source>
        <dbReference type="Proteomes" id="UP001623660"/>
    </source>
</evidence>
<accession>A0ABW8SN16</accession>
<keyword evidence="2" id="KW-1185">Reference proteome</keyword>
<proteinExistence type="predicted"/>
<dbReference type="EMBL" id="JBJHZX010000026">
    <property type="protein sequence ID" value="MFL0197128.1"/>
    <property type="molecule type" value="Genomic_DNA"/>
</dbReference>
<dbReference type="RefSeq" id="WP_406793233.1">
    <property type="nucleotide sequence ID" value="NZ_JBJHZX010000026.1"/>
</dbReference>
<evidence type="ECO:0000313" key="1">
    <source>
        <dbReference type="EMBL" id="MFL0197128.1"/>
    </source>
</evidence>
<name>A0ABW8SN16_9CLOT</name>